<dbReference type="Pfam" id="PF13884">
    <property type="entry name" value="Peptidase_S74"/>
    <property type="match status" value="1"/>
</dbReference>
<sequence>MAYSNLTGTPTIPSGNQIIDWSAENAGTIHTSNFADANTNYYLDGITKSGNTLTFSVNGTTNRTYTFGSNAFNSTTIPAAESYTQHENISAASSNLNNSGRTYIQDITLDSNGHVTGVATATETVTDTNTTYSTATSSALGLVKIGYSENGKNYPVELSSGKMYVNVPWENTQTANTFRAVEVDSSGNGSADYTLGSTETLRFKKGSNVSMEEAGGVVTIAATNTTYSVGDGGLTQNNLTNTLKSNYDTAYTHSQASHAPSNATANSSDATLLARGNHTGTQAYSTLTGTPTTISATQATKLSNITVTQAVDLDSIEEVVATAVQNAGNETISGVKTFSSAAAFTSTTNSTSKTTGAVKLSGGMGIAKALNVGEDVVAYASSDERYKDNLQAITNPIDKVKSLTGYTFTWNDKHEQFNGNDDIGVVAQEVEKVLPEIVDTRDNGYKAVKYEKMVAVLIEAVKDQQKQIDELKEKLNGNS</sequence>
<dbReference type="InterPro" id="IPR030392">
    <property type="entry name" value="S74_ICA"/>
</dbReference>
<protein>
    <recommendedName>
        <fullName evidence="1">Peptidase S74 domain-containing protein</fullName>
    </recommendedName>
</protein>
<reference evidence="2" key="2">
    <citation type="journal article" date="2017" name="Nat. Commun.">
        <title>Single-virus genomics reveals hidden cosmopolitan and abundant viruses.</title>
        <authorList>
            <person name="Martinez-Hernandez F."/>
            <person name="Fornas O."/>
            <person name="Lluesma Gomez M."/>
            <person name="Bolduc B."/>
            <person name="de la Cruz Pena M.J."/>
            <person name="Martinez J.M."/>
            <person name="Anton J."/>
            <person name="Gasol J.M."/>
            <person name="Rosselli R."/>
            <person name="Rodriguez-Valera F."/>
            <person name="Sullivan M.B."/>
            <person name="Acinas S.G."/>
            <person name="Martinez-Garcia M."/>
        </authorList>
    </citation>
    <scope>NUCLEOTIDE SEQUENCE</scope>
</reference>
<name>A0A218ML28_9VIRU</name>
<accession>A0A218ML28</accession>
<dbReference type="EMBL" id="KY052809">
    <property type="protein sequence ID" value="ASE99967.1"/>
    <property type="molecule type" value="Genomic_DNA"/>
</dbReference>
<reference evidence="2" key="1">
    <citation type="submission" date="2016-10" db="EMBL/GenBank/DDBJ databases">
        <authorList>
            <person name="Varghese N."/>
        </authorList>
    </citation>
    <scope>NUCLEOTIDE SEQUENCE</scope>
</reference>
<dbReference type="PROSITE" id="PS51688">
    <property type="entry name" value="ICA"/>
    <property type="match status" value="1"/>
</dbReference>
<feature type="domain" description="Peptidase S74" evidence="1">
    <location>
        <begin position="382"/>
        <end position="475"/>
    </location>
</feature>
<proteinExistence type="predicted"/>
<evidence type="ECO:0000259" key="1">
    <source>
        <dbReference type="PROSITE" id="PS51688"/>
    </source>
</evidence>
<dbReference type="Gene3D" id="6.10.140.2190">
    <property type="match status" value="1"/>
</dbReference>
<evidence type="ECO:0000313" key="2">
    <source>
        <dbReference type="EMBL" id="ASE99967.1"/>
    </source>
</evidence>
<organism evidence="2">
    <name type="scientific">uncultured virus</name>
    <dbReference type="NCBI Taxonomy" id="340016"/>
    <lineage>
        <taxon>Viruses</taxon>
        <taxon>environmental samples</taxon>
    </lineage>
</organism>